<name>A0A5E4Y6C2_9BURK</name>
<evidence type="ECO:0000313" key="2">
    <source>
        <dbReference type="Proteomes" id="UP000343317"/>
    </source>
</evidence>
<evidence type="ECO:0000313" key="1">
    <source>
        <dbReference type="EMBL" id="VVE44067.1"/>
    </source>
</evidence>
<gene>
    <name evidence="1" type="ORF">PHO31112_04307</name>
</gene>
<dbReference type="AlphaFoldDB" id="A0A5E4Y6C2"/>
<sequence length="233" mass="27135">MDVGHFLYERVGFIRQLYMTSAATYIERKRLIDAGEAPFEPPYSEDGEPPFLVEWLEADDSLHVLGYACLSMLSDTMKVFFDAWQREARVRDDPSLDKVFKKNGFVQGYRALFEKSLGIRFADSKVDMLLLEQVVMARNRIQHQEYLGSNRPSHSQADLNRLHNPFFMDKQERSLLVREKKNGTSIWLMAPRVSVTGTQLLTVLKEVERFSTWMDKAMQKVGERRGKRLHEKP</sequence>
<reference evidence="1 2" key="1">
    <citation type="submission" date="2019-08" db="EMBL/GenBank/DDBJ databases">
        <authorList>
            <person name="Peeters C."/>
        </authorList>
    </citation>
    <scope>NUCLEOTIDE SEQUENCE [LARGE SCALE GENOMIC DNA]</scope>
    <source>
        <strain evidence="1 2">LMG 31112</strain>
    </source>
</reference>
<keyword evidence="2" id="KW-1185">Reference proteome</keyword>
<accession>A0A5E4Y6C2</accession>
<protein>
    <recommendedName>
        <fullName evidence="3">RiboL-PSP-HEPN domain-containing protein</fullName>
    </recommendedName>
</protein>
<evidence type="ECO:0008006" key="3">
    <source>
        <dbReference type="Google" id="ProtNLM"/>
    </source>
</evidence>
<dbReference type="Proteomes" id="UP000343317">
    <property type="component" value="Unassembled WGS sequence"/>
</dbReference>
<proteinExistence type="predicted"/>
<dbReference type="RefSeq" id="WP_150622827.1">
    <property type="nucleotide sequence ID" value="NZ_CABPSM010000015.1"/>
</dbReference>
<dbReference type="EMBL" id="CABPSM010000015">
    <property type="protein sequence ID" value="VVE44067.1"/>
    <property type="molecule type" value="Genomic_DNA"/>
</dbReference>
<organism evidence="1 2">
    <name type="scientific">Pandoraea horticolens</name>
    <dbReference type="NCBI Taxonomy" id="2508298"/>
    <lineage>
        <taxon>Bacteria</taxon>
        <taxon>Pseudomonadati</taxon>
        <taxon>Pseudomonadota</taxon>
        <taxon>Betaproteobacteria</taxon>
        <taxon>Burkholderiales</taxon>
        <taxon>Burkholderiaceae</taxon>
        <taxon>Pandoraea</taxon>
    </lineage>
</organism>